<dbReference type="GO" id="GO:0003677">
    <property type="term" value="F:DNA binding"/>
    <property type="evidence" value="ECO:0007669"/>
    <property type="project" value="InterPro"/>
</dbReference>
<dbReference type="Proteomes" id="UP000267368">
    <property type="component" value="Unassembled WGS sequence"/>
</dbReference>
<evidence type="ECO:0000313" key="2">
    <source>
        <dbReference type="EMBL" id="RNL18296.1"/>
    </source>
</evidence>
<evidence type="ECO:0000313" key="3">
    <source>
        <dbReference type="Proteomes" id="UP000267368"/>
    </source>
</evidence>
<dbReference type="Gene3D" id="3.40.1310.30">
    <property type="match status" value="1"/>
</dbReference>
<feature type="non-terminal residue" evidence="2">
    <location>
        <position position="1"/>
    </location>
</feature>
<feature type="domain" description="Plasmid replication protein origin binding" evidence="1">
    <location>
        <begin position="2"/>
        <end position="106"/>
    </location>
</feature>
<dbReference type="EMBL" id="QICB01000017">
    <property type="protein sequence ID" value="RNL18296.1"/>
    <property type="molecule type" value="Genomic_DNA"/>
</dbReference>
<comment type="caution">
    <text evidence="2">The sequence shown here is derived from an EMBL/GenBank/DDBJ whole genome shotgun (WGS) entry which is preliminary data.</text>
</comment>
<dbReference type="Pfam" id="PF01719">
    <property type="entry name" value="Rep_OBD"/>
    <property type="match status" value="1"/>
</dbReference>
<dbReference type="OrthoDB" id="3175474at2"/>
<proteinExistence type="predicted"/>
<name>A0A3N0AE91_9ACTN</name>
<dbReference type="GO" id="GO:0006260">
    <property type="term" value="P:DNA replication"/>
    <property type="evidence" value="ECO:0007669"/>
    <property type="project" value="InterPro"/>
</dbReference>
<gene>
    <name evidence="2" type="ORF">DMP07_08660</name>
</gene>
<dbReference type="GO" id="GO:0003916">
    <property type="term" value="F:DNA topoisomerase activity"/>
    <property type="evidence" value="ECO:0007669"/>
    <property type="project" value="InterPro"/>
</dbReference>
<sequence length="176" mass="20694">PDSAPENWQEILREQLIECLISPLHDKDVLPTGEPKKAHWHVVLSFKNPTTFAKACEVFTEIKAVVPPEKESRVKDFRQMARYLCHMDQPDKHRYEMQDVVSIGSIDYASLCMSAADEDDMLDQIFETMDNYALDSYPKVVRWTREHNPEWKPIVYRKYTKQISEYAKGLHYESKQ</sequence>
<reference evidence="3" key="1">
    <citation type="submission" date="2018-05" db="EMBL/GenBank/DDBJ databases">
        <title>Genome Sequencing of selected type strains of the family Eggerthellaceae.</title>
        <authorList>
            <person name="Danylec N."/>
            <person name="Stoll D.A."/>
            <person name="Doetsch A."/>
            <person name="Huch M."/>
        </authorList>
    </citation>
    <scope>NUCLEOTIDE SEQUENCE [LARGE SCALE GENOMIC DNA]</scope>
    <source>
        <strain evidence="3">DSM 17537</strain>
    </source>
</reference>
<organism evidence="2 3">
    <name type="scientific">Slackia faecicanis</name>
    <dbReference type="NCBI Taxonomy" id="255723"/>
    <lineage>
        <taxon>Bacteria</taxon>
        <taxon>Bacillati</taxon>
        <taxon>Actinomycetota</taxon>
        <taxon>Coriobacteriia</taxon>
        <taxon>Eggerthellales</taxon>
        <taxon>Eggerthellaceae</taxon>
        <taxon>Slackia</taxon>
    </lineage>
</organism>
<accession>A0A3N0AE91</accession>
<keyword evidence="3" id="KW-1185">Reference proteome</keyword>
<dbReference type="AlphaFoldDB" id="A0A3N0AE91"/>
<dbReference type="GO" id="GO:0005727">
    <property type="term" value="C:extrachromosomal circular DNA"/>
    <property type="evidence" value="ECO:0007669"/>
    <property type="project" value="InterPro"/>
</dbReference>
<dbReference type="InterPro" id="IPR002631">
    <property type="entry name" value="Plasmid_rep_OBD"/>
</dbReference>
<evidence type="ECO:0000259" key="1">
    <source>
        <dbReference type="Pfam" id="PF01719"/>
    </source>
</evidence>
<protein>
    <recommendedName>
        <fullName evidence="1">Plasmid replication protein origin binding domain-containing protein</fullName>
    </recommendedName>
</protein>
<dbReference type="RefSeq" id="WP_123198740.1">
    <property type="nucleotide sequence ID" value="NZ_QICB01000017.1"/>
</dbReference>